<sequence length="282" mass="30378">MTARMLRLFPGQPEEVAVAGAYLSHRLHELGSEASPFVYASFVSSLDGRIALRDPATGESRLPAGLVSDTDFRLFLELQAQADCLITHGGYLRDLAAGRLDDVLQVGMQKAANGLARWRADNGLPPQPVVVVASASLEFPMPDSLARHGQRVFIATGAAAPPERVAHWRAAGYEVLIAGAGQSVEGAALLRELDMRGLRSLYLLAGPRMLDTMLRDGRLSRLYLTTAHRLLGGESFHSMLAGSELGKAGRLRLGALHYDSGTLDGTGQFFAHFEPWAHGPEL</sequence>
<keyword evidence="6" id="KW-1185">Reference proteome</keyword>
<feature type="domain" description="Bacterial bifunctional deaminase-reductase C-terminal" evidence="4">
    <location>
        <begin position="36"/>
        <end position="238"/>
    </location>
</feature>
<keyword evidence="2" id="KW-0521">NADP</keyword>
<dbReference type="AlphaFoldDB" id="A0AAC8W411"/>
<reference evidence="6" key="1">
    <citation type="submission" date="2015-08" db="EMBL/GenBank/DDBJ databases">
        <title>Complete Genome Sequence of Azospirillum thiophilum BV-S.</title>
        <authorList>
            <person name="Fomenkov A."/>
            <person name="Vincze T."/>
            <person name="Grabovich M."/>
            <person name="Dubinina G."/>
            <person name="Orlova M."/>
            <person name="Belousova E."/>
            <person name="Roberts R.J."/>
        </authorList>
    </citation>
    <scope>NUCLEOTIDE SEQUENCE [LARGE SCALE GENOMIC DNA]</scope>
    <source>
        <strain evidence="6">BV-S</strain>
    </source>
</reference>
<evidence type="ECO:0000313" key="5">
    <source>
        <dbReference type="EMBL" id="ALG74642.1"/>
    </source>
</evidence>
<protein>
    <submittedName>
        <fullName evidence="5">Riboflavin biosynthesis protein RibD</fullName>
    </submittedName>
</protein>
<evidence type="ECO:0000259" key="4">
    <source>
        <dbReference type="Pfam" id="PF01872"/>
    </source>
</evidence>
<proteinExistence type="predicted"/>
<dbReference type="InterPro" id="IPR024072">
    <property type="entry name" value="DHFR-like_dom_sf"/>
</dbReference>
<dbReference type="Gene3D" id="3.40.430.10">
    <property type="entry name" value="Dihydrofolate Reductase, subunit A"/>
    <property type="match status" value="1"/>
</dbReference>
<organism evidence="5 6">
    <name type="scientific">Azospirillum thiophilum</name>
    <dbReference type="NCBI Taxonomy" id="528244"/>
    <lineage>
        <taxon>Bacteria</taxon>
        <taxon>Pseudomonadati</taxon>
        <taxon>Pseudomonadota</taxon>
        <taxon>Alphaproteobacteria</taxon>
        <taxon>Rhodospirillales</taxon>
        <taxon>Azospirillaceae</taxon>
        <taxon>Azospirillum</taxon>
    </lineage>
</organism>
<dbReference type="EMBL" id="CP012405">
    <property type="protein sequence ID" value="ALG74642.1"/>
    <property type="molecule type" value="Genomic_DNA"/>
</dbReference>
<evidence type="ECO:0000256" key="2">
    <source>
        <dbReference type="ARBA" id="ARBA00022857"/>
    </source>
</evidence>
<reference evidence="5 6" key="2">
    <citation type="journal article" date="2016" name="Genome Announc.">
        <title>Complete Genome Sequence of a Strain of Azospirillum thiophilum Isolated from a Sulfide Spring.</title>
        <authorList>
            <person name="Fomenkov A."/>
            <person name="Vincze T."/>
            <person name="Grabovich M."/>
            <person name="Anton B.P."/>
            <person name="Dubinina G."/>
            <person name="Orlova M."/>
            <person name="Belousova E."/>
            <person name="Roberts R.J."/>
        </authorList>
    </citation>
    <scope>NUCLEOTIDE SEQUENCE [LARGE SCALE GENOMIC DNA]</scope>
    <source>
        <strain evidence="5 6">BV-S</strain>
    </source>
</reference>
<evidence type="ECO:0000313" key="6">
    <source>
        <dbReference type="Proteomes" id="UP000069935"/>
    </source>
</evidence>
<dbReference type="RefSeq" id="WP_045585866.1">
    <property type="nucleotide sequence ID" value="NZ_CP012405.1"/>
</dbReference>
<dbReference type="SUPFAM" id="SSF53597">
    <property type="entry name" value="Dihydrofolate reductase-like"/>
    <property type="match status" value="1"/>
</dbReference>
<evidence type="ECO:0000256" key="1">
    <source>
        <dbReference type="ARBA" id="ARBA00005104"/>
    </source>
</evidence>
<keyword evidence="3" id="KW-0560">Oxidoreductase</keyword>
<dbReference type="InterPro" id="IPR002734">
    <property type="entry name" value="RibDG_C"/>
</dbReference>
<dbReference type="GO" id="GO:0009231">
    <property type="term" value="P:riboflavin biosynthetic process"/>
    <property type="evidence" value="ECO:0007669"/>
    <property type="project" value="InterPro"/>
</dbReference>
<dbReference type="GO" id="GO:0008703">
    <property type="term" value="F:5-amino-6-(5-phosphoribosylamino)uracil reductase activity"/>
    <property type="evidence" value="ECO:0007669"/>
    <property type="project" value="InterPro"/>
</dbReference>
<dbReference type="InterPro" id="IPR050765">
    <property type="entry name" value="Riboflavin_Biosynth_HTPR"/>
</dbReference>
<name>A0AAC8W411_9PROT</name>
<evidence type="ECO:0000256" key="3">
    <source>
        <dbReference type="ARBA" id="ARBA00023002"/>
    </source>
</evidence>
<dbReference type="Proteomes" id="UP000069935">
    <property type="component" value="Chromosome 5"/>
</dbReference>
<dbReference type="KEGG" id="ati:AL072_27020"/>
<comment type="pathway">
    <text evidence="1">Cofactor biosynthesis; riboflavin biosynthesis.</text>
</comment>
<dbReference type="PANTHER" id="PTHR38011:SF7">
    <property type="entry name" value="2,5-DIAMINO-6-RIBOSYLAMINO-4(3H)-PYRIMIDINONE 5'-PHOSPHATE REDUCTASE"/>
    <property type="match status" value="1"/>
</dbReference>
<dbReference type="PANTHER" id="PTHR38011">
    <property type="entry name" value="DIHYDROFOLATE REDUCTASE FAMILY PROTEIN (AFU_ORTHOLOGUE AFUA_8G06820)"/>
    <property type="match status" value="1"/>
</dbReference>
<accession>A0AAC8W411</accession>
<dbReference type="Pfam" id="PF01872">
    <property type="entry name" value="RibD_C"/>
    <property type="match status" value="1"/>
</dbReference>
<gene>
    <name evidence="5" type="ORF">AL072_27020</name>
</gene>